<dbReference type="Proteomes" id="UP000322915">
    <property type="component" value="Unassembled WGS sequence"/>
</dbReference>
<dbReference type="PANTHER" id="PTHR36570">
    <property type="entry name" value="DISULFIDE BOND FORMATION PROTEIN B"/>
    <property type="match status" value="1"/>
</dbReference>
<evidence type="ECO:0000256" key="13">
    <source>
        <dbReference type="ARBA" id="ARBA00023284"/>
    </source>
</evidence>
<reference evidence="18 19" key="1">
    <citation type="submission" date="2014-04" db="EMBL/GenBank/DDBJ databases">
        <title>Pseudoalteromonas galatheae sp. nov., isolated from a deep-sea polychaete near Canal Concepcion, Chile.</title>
        <authorList>
            <person name="Machado H.R."/>
            <person name="Gram L."/>
            <person name="Vynne N.G."/>
        </authorList>
    </citation>
    <scope>NUCLEOTIDE SEQUENCE [LARGE SCALE GENOMIC DNA]</scope>
    <source>
        <strain evidence="18 19">KMM216</strain>
    </source>
</reference>
<dbReference type="EMBL" id="JJNZ01000069">
    <property type="protein sequence ID" value="KDC49213.1"/>
    <property type="molecule type" value="Genomic_DNA"/>
</dbReference>
<evidence type="ECO:0000256" key="15">
    <source>
        <dbReference type="SAM" id="Phobius"/>
    </source>
</evidence>
<feature type="disulfide bond" description="Redox-active" evidence="14">
    <location>
        <begin position="40"/>
        <end position="43"/>
    </location>
</feature>
<evidence type="ECO:0000313" key="17">
    <source>
        <dbReference type="EMBL" id="KAA1160120.1"/>
    </source>
</evidence>
<accession>A0A063KGQ3</accession>
<dbReference type="InterPro" id="IPR022920">
    <property type="entry name" value="Disulphide_bond_form_DsbB"/>
</dbReference>
<feature type="topological domain" description="Cytoplasmic" evidence="14">
    <location>
        <begin position="1"/>
        <end position="13"/>
    </location>
</feature>
<keyword evidence="11 14" id="KW-1015">Disulfide bond</keyword>
<evidence type="ECO:0000256" key="3">
    <source>
        <dbReference type="ARBA" id="ARBA00022448"/>
    </source>
</evidence>
<evidence type="ECO:0000256" key="9">
    <source>
        <dbReference type="ARBA" id="ARBA00023002"/>
    </source>
</evidence>
<keyword evidence="20" id="KW-1185">Reference proteome</keyword>
<proteinExistence type="inferred from homology"/>
<dbReference type="InterPro" id="IPR023380">
    <property type="entry name" value="DsbB-like_sf"/>
</dbReference>
<keyword evidence="9 14" id="KW-0560">Oxidoreductase</keyword>
<evidence type="ECO:0000256" key="1">
    <source>
        <dbReference type="ARBA" id="ARBA00004429"/>
    </source>
</evidence>
<dbReference type="NCBIfam" id="NF002485">
    <property type="entry name" value="PRK01749.1"/>
    <property type="match status" value="1"/>
</dbReference>
<evidence type="ECO:0000313" key="20">
    <source>
        <dbReference type="Proteomes" id="UP000322915"/>
    </source>
</evidence>
<comment type="caution">
    <text evidence="17">The sequence shown here is derived from an EMBL/GenBank/DDBJ whole genome shotgun (WGS) entry which is preliminary data.</text>
</comment>
<evidence type="ECO:0000256" key="5">
    <source>
        <dbReference type="ARBA" id="ARBA00022519"/>
    </source>
</evidence>
<keyword evidence="8 14" id="KW-1133">Transmembrane helix</keyword>
<gene>
    <name evidence="14 17" type="primary">dsbB</name>
    <name evidence="18" type="ORF">DC53_17580</name>
    <name evidence="17" type="ORF">EU508_10230</name>
    <name evidence="16" type="ORF">EU509_13165</name>
</gene>
<dbReference type="Gene3D" id="1.20.1550.10">
    <property type="entry name" value="DsbB-like"/>
    <property type="match status" value="1"/>
</dbReference>
<evidence type="ECO:0000256" key="12">
    <source>
        <dbReference type="ARBA" id="ARBA00023186"/>
    </source>
</evidence>
<comment type="similarity">
    <text evidence="2 14">Belongs to the DsbB family.</text>
</comment>
<dbReference type="InterPro" id="IPR003752">
    <property type="entry name" value="DiS_bond_form_DsbB/BdbC"/>
</dbReference>
<evidence type="ECO:0000313" key="16">
    <source>
        <dbReference type="EMBL" id="KAA1154071.1"/>
    </source>
</evidence>
<comment type="subcellular location">
    <subcellularLocation>
        <location evidence="1">Cell inner membrane</location>
        <topology evidence="1">Multi-pass membrane protein</topology>
    </subcellularLocation>
    <subcellularLocation>
        <location evidence="14">Cell membrane</location>
        <topology evidence="14">Multi-pass membrane protein</topology>
    </subcellularLocation>
</comment>
<evidence type="ECO:0000256" key="10">
    <source>
        <dbReference type="ARBA" id="ARBA00023136"/>
    </source>
</evidence>
<dbReference type="Proteomes" id="UP000324162">
    <property type="component" value="Unassembled WGS sequence"/>
</dbReference>
<dbReference type="Proteomes" id="UP000027154">
    <property type="component" value="Unassembled WGS sequence"/>
</dbReference>
<keyword evidence="4 14" id="KW-1003">Cell membrane</keyword>
<evidence type="ECO:0000256" key="7">
    <source>
        <dbReference type="ARBA" id="ARBA00022982"/>
    </source>
</evidence>
<keyword evidence="5" id="KW-0997">Cell inner membrane</keyword>
<sequence>MNWLAQLPTQRTPWILFTVIVFLLEVTALFFQYKMGLAPCIMCIYQRTAVLGLLSAGIIGSIKPQNKVVRIAAYLTWGVSSVWGYLIAQEHIDMQTTTDPFAFSCEFEPNFPSFLPLHEWIPSFFQATGDCGNIDWQFLGLSMPAWMEIIFGLFASVFFIVISSRLLFKRSV</sequence>
<dbReference type="GO" id="GO:0009055">
    <property type="term" value="F:electron transfer activity"/>
    <property type="evidence" value="ECO:0007669"/>
    <property type="project" value="UniProtKB-UniRule"/>
</dbReference>
<dbReference type="SUPFAM" id="SSF158442">
    <property type="entry name" value="DsbB-like"/>
    <property type="match status" value="1"/>
</dbReference>
<dbReference type="GO" id="GO:0006457">
    <property type="term" value="P:protein folding"/>
    <property type="evidence" value="ECO:0007669"/>
    <property type="project" value="InterPro"/>
</dbReference>
<feature type="topological domain" description="Cytoplasmic" evidence="14">
    <location>
        <begin position="165"/>
        <end position="172"/>
    </location>
</feature>
<reference evidence="20 21" key="2">
    <citation type="submission" date="2019-01" db="EMBL/GenBank/DDBJ databases">
        <title>Genome sequences of marine Pseudoalteromonas species.</title>
        <authorList>
            <person name="Boraston A.B."/>
            <person name="Hehemann J.-H."/>
            <person name="Vickers C.J."/>
            <person name="Salama-Alber O."/>
            <person name="Abe K."/>
            <person name="Hettle A.J."/>
        </authorList>
    </citation>
    <scope>NUCLEOTIDE SEQUENCE [LARGE SCALE GENOMIC DNA]</scope>
    <source>
        <strain evidence="17 21">PS42</strain>
        <strain evidence="16 20">PS47</strain>
    </source>
</reference>
<evidence type="ECO:0000313" key="18">
    <source>
        <dbReference type="EMBL" id="KDC49213.1"/>
    </source>
</evidence>
<dbReference type="PANTHER" id="PTHR36570:SF2">
    <property type="entry name" value="DISULFIDE BOND FORMATION PROTEIN B"/>
    <property type="match status" value="1"/>
</dbReference>
<evidence type="ECO:0000256" key="6">
    <source>
        <dbReference type="ARBA" id="ARBA00022692"/>
    </source>
</evidence>
<dbReference type="RefSeq" id="WP_033031451.1">
    <property type="nucleotide sequence ID" value="NZ_JBBMQV010000010.1"/>
</dbReference>
<keyword evidence="10 14" id="KW-0472">Membrane</keyword>
<dbReference type="AlphaFoldDB" id="A0A063KGQ3"/>
<keyword evidence="6 14" id="KW-0812">Transmembrane</keyword>
<evidence type="ECO:0000313" key="19">
    <source>
        <dbReference type="Proteomes" id="UP000027154"/>
    </source>
</evidence>
<keyword evidence="3 14" id="KW-0813">Transport</keyword>
<name>A0A063KGQ3_9GAMM</name>
<dbReference type="GO" id="GO:0015035">
    <property type="term" value="F:protein-disulfide reductase activity"/>
    <property type="evidence" value="ECO:0007669"/>
    <property type="project" value="UniProtKB-UniRule"/>
</dbReference>
<protein>
    <recommendedName>
        <fullName evidence="14">Disulfide bond formation protein B</fullName>
    </recommendedName>
    <alternativeName>
        <fullName evidence="14">Disulfide oxidoreductase</fullName>
    </alternativeName>
</protein>
<feature type="disulfide bond" description="Redox-active" evidence="14">
    <location>
        <begin position="105"/>
        <end position="131"/>
    </location>
</feature>
<organism evidence="17 21">
    <name type="scientific">Pseudoalteromonas fuliginea</name>
    <dbReference type="NCBI Taxonomy" id="1872678"/>
    <lineage>
        <taxon>Bacteria</taxon>
        <taxon>Pseudomonadati</taxon>
        <taxon>Pseudomonadota</taxon>
        <taxon>Gammaproteobacteria</taxon>
        <taxon>Alteromonadales</taxon>
        <taxon>Pseudoalteromonadaceae</taxon>
        <taxon>Pseudoalteromonas</taxon>
    </lineage>
</organism>
<dbReference type="InterPro" id="IPR050183">
    <property type="entry name" value="DsbB"/>
</dbReference>
<keyword evidence="12 14" id="KW-0143">Chaperone</keyword>
<evidence type="ECO:0000256" key="2">
    <source>
        <dbReference type="ARBA" id="ARBA00008823"/>
    </source>
</evidence>
<evidence type="ECO:0000256" key="11">
    <source>
        <dbReference type="ARBA" id="ARBA00023157"/>
    </source>
</evidence>
<evidence type="ECO:0000313" key="21">
    <source>
        <dbReference type="Proteomes" id="UP000324162"/>
    </source>
</evidence>
<evidence type="ECO:0000256" key="4">
    <source>
        <dbReference type="ARBA" id="ARBA00022475"/>
    </source>
</evidence>
<dbReference type="GO" id="GO:0005886">
    <property type="term" value="C:plasma membrane"/>
    <property type="evidence" value="ECO:0007669"/>
    <property type="project" value="UniProtKB-SubCell"/>
</dbReference>
<keyword evidence="7 14" id="KW-0249">Electron transport</keyword>
<evidence type="ECO:0000256" key="14">
    <source>
        <dbReference type="HAMAP-Rule" id="MF_00286"/>
    </source>
</evidence>
<dbReference type="EMBL" id="SEUJ01000073">
    <property type="protein sequence ID" value="KAA1154071.1"/>
    <property type="molecule type" value="Genomic_DNA"/>
</dbReference>
<evidence type="ECO:0000256" key="8">
    <source>
        <dbReference type="ARBA" id="ARBA00022989"/>
    </source>
</evidence>
<dbReference type="EMBL" id="SEUK01000049">
    <property type="protein sequence ID" value="KAA1160120.1"/>
    <property type="molecule type" value="Genomic_DNA"/>
</dbReference>
<feature type="transmembrane region" description="Helical" evidence="15">
    <location>
        <begin position="12"/>
        <end position="30"/>
    </location>
</feature>
<keyword evidence="13 14" id="KW-0676">Redox-active center</keyword>
<dbReference type="OrthoDB" id="3711263at2"/>
<feature type="transmembrane region" description="Helical" evidence="15">
    <location>
        <begin position="71"/>
        <end position="88"/>
    </location>
</feature>
<comment type="caution">
    <text evidence="14">Lacks conserved residue(s) required for the propagation of feature annotation.</text>
</comment>
<feature type="topological domain" description="Periplasmic" evidence="14">
    <location>
        <begin position="31"/>
        <end position="48"/>
    </location>
</feature>
<feature type="transmembrane region" description="Helical" evidence="15">
    <location>
        <begin position="145"/>
        <end position="168"/>
    </location>
</feature>
<comment type="function">
    <text evidence="14">Required for disulfide bond formation in some periplasmic proteins. Acts by oxidizing the DsbA protein.</text>
</comment>
<dbReference type="Pfam" id="PF02600">
    <property type="entry name" value="DsbB"/>
    <property type="match status" value="1"/>
</dbReference>
<dbReference type="HAMAP" id="MF_00286">
    <property type="entry name" value="DsbB"/>
    <property type="match status" value="1"/>
</dbReference>